<dbReference type="GO" id="GO:0016316">
    <property type="term" value="F:phosphatidylinositol-3,4-bisphosphate 4-phosphatase activity"/>
    <property type="evidence" value="ECO:0007669"/>
    <property type="project" value="InterPro"/>
</dbReference>
<reference evidence="3" key="1">
    <citation type="submission" date="2020-04" db="EMBL/GenBank/DDBJ databases">
        <authorList>
            <person name="Alioto T."/>
            <person name="Alioto T."/>
            <person name="Gomez Garrido J."/>
        </authorList>
    </citation>
    <scope>NUCLEOTIDE SEQUENCE</scope>
    <source>
        <strain evidence="3">A484AB</strain>
    </source>
</reference>
<organism evidence="3 4">
    <name type="scientific">Paramuricea clavata</name>
    <name type="common">Red gorgonian</name>
    <name type="synonym">Violescent sea-whip</name>
    <dbReference type="NCBI Taxonomy" id="317549"/>
    <lineage>
        <taxon>Eukaryota</taxon>
        <taxon>Metazoa</taxon>
        <taxon>Cnidaria</taxon>
        <taxon>Anthozoa</taxon>
        <taxon>Octocorallia</taxon>
        <taxon>Malacalcyonacea</taxon>
        <taxon>Plexauridae</taxon>
        <taxon>Paramuricea</taxon>
    </lineage>
</organism>
<name>A0A7D9J2H0_PARCT</name>
<dbReference type="AlphaFoldDB" id="A0A7D9J2H0"/>
<gene>
    <name evidence="3" type="ORF">PACLA_8A055800</name>
</gene>
<dbReference type="PANTHER" id="PTHR12187:SF11">
    <property type="entry name" value="PHOSPHATIDYLINOSITOL-3,4-BISPHOSPHATE 4-PHOSPHATASE"/>
    <property type="match status" value="1"/>
</dbReference>
<keyword evidence="4" id="KW-1185">Reference proteome</keyword>
<accession>A0A7D9J2H0</accession>
<proteinExistence type="predicted"/>
<dbReference type="EMBL" id="CACRXK020010731">
    <property type="protein sequence ID" value="CAB4019998.1"/>
    <property type="molecule type" value="Genomic_DNA"/>
</dbReference>
<comment type="caution">
    <text evidence="3">The sequence shown here is derived from an EMBL/GenBank/DDBJ whole genome shotgun (WGS) entry which is preliminary data.</text>
</comment>
<keyword evidence="2" id="KW-0443">Lipid metabolism</keyword>
<sequence length="92" mass="10633">MNGIRFTSCKSAKDRTSMSVTLEQCSILKRKHNLQPEIFNQAIDVMRSGGTRRDNCFKNAGIRRYAFNYWQVMALPRLYRPPDGTYGKNIQA</sequence>
<dbReference type="Proteomes" id="UP001152795">
    <property type="component" value="Unassembled WGS sequence"/>
</dbReference>
<dbReference type="PANTHER" id="PTHR12187">
    <property type="entry name" value="AGAP000124-PA"/>
    <property type="match status" value="1"/>
</dbReference>
<evidence type="ECO:0000313" key="4">
    <source>
        <dbReference type="Proteomes" id="UP001152795"/>
    </source>
</evidence>
<dbReference type="OrthoDB" id="159395at2759"/>
<dbReference type="InterPro" id="IPR039034">
    <property type="entry name" value="INPP4"/>
</dbReference>
<evidence type="ECO:0000256" key="1">
    <source>
        <dbReference type="ARBA" id="ARBA00022801"/>
    </source>
</evidence>
<protein>
    <submittedName>
        <fullName evidence="3">Type I inositol 3,4-bisphosphate 4-phosphatase-like</fullName>
    </submittedName>
</protein>
<keyword evidence="1" id="KW-0378">Hydrolase</keyword>
<dbReference type="GO" id="GO:0005737">
    <property type="term" value="C:cytoplasm"/>
    <property type="evidence" value="ECO:0007669"/>
    <property type="project" value="TreeGrafter"/>
</dbReference>
<evidence type="ECO:0000313" key="3">
    <source>
        <dbReference type="EMBL" id="CAB4019998.1"/>
    </source>
</evidence>
<evidence type="ECO:0000256" key="2">
    <source>
        <dbReference type="ARBA" id="ARBA00023098"/>
    </source>
</evidence>